<dbReference type="Pfam" id="PF00327">
    <property type="entry name" value="Ribosomal_L30"/>
    <property type="match status" value="1"/>
</dbReference>
<comment type="subcellular location">
    <subcellularLocation>
        <location evidence="3">Endoplasmic reticulum membrane</location>
        <topology evidence="3">Single-pass membrane protein</topology>
    </subcellularLocation>
    <subcellularLocation>
        <location evidence="2">Mitochondrion</location>
    </subcellularLocation>
</comment>
<evidence type="ECO:0000259" key="24">
    <source>
        <dbReference type="Pfam" id="PF00327"/>
    </source>
</evidence>
<name>A0A9P8RTF9_9PEZI</name>
<dbReference type="GO" id="GO:0030149">
    <property type="term" value="P:sphingolipid catabolic process"/>
    <property type="evidence" value="ECO:0007669"/>
    <property type="project" value="TreeGrafter"/>
</dbReference>
<evidence type="ECO:0000313" key="26">
    <source>
        <dbReference type="Proteomes" id="UP000750711"/>
    </source>
</evidence>
<dbReference type="Gene3D" id="6.10.140.2150">
    <property type="match status" value="1"/>
</dbReference>
<dbReference type="EMBL" id="JAGHQM010000047">
    <property type="protein sequence ID" value="KAH0565951.1"/>
    <property type="molecule type" value="Genomic_DNA"/>
</dbReference>
<evidence type="ECO:0000256" key="12">
    <source>
        <dbReference type="ARBA" id="ARBA00022989"/>
    </source>
</evidence>
<evidence type="ECO:0000256" key="21">
    <source>
        <dbReference type="ARBA" id="ARBA00038965"/>
    </source>
</evidence>
<dbReference type="GO" id="GO:0003735">
    <property type="term" value="F:structural constituent of ribosome"/>
    <property type="evidence" value="ECO:0007669"/>
    <property type="project" value="InterPro"/>
</dbReference>
<dbReference type="Pfam" id="PF00282">
    <property type="entry name" value="Pyridoxal_deC"/>
    <property type="match status" value="1"/>
</dbReference>
<keyword evidence="12" id="KW-1133">Transmembrane helix</keyword>
<dbReference type="GO" id="GO:0005789">
    <property type="term" value="C:endoplasmic reticulum membrane"/>
    <property type="evidence" value="ECO:0007669"/>
    <property type="project" value="UniProtKB-SubCell"/>
</dbReference>
<keyword evidence="17" id="KW-0687">Ribonucleoprotein</keyword>
<evidence type="ECO:0000256" key="7">
    <source>
        <dbReference type="ARBA" id="ARBA00022692"/>
    </source>
</evidence>
<keyword evidence="14" id="KW-0496">Mitochondrion</keyword>
<dbReference type="PANTHER" id="PTHR42735">
    <property type="match status" value="1"/>
</dbReference>
<dbReference type="InterPro" id="IPR002129">
    <property type="entry name" value="PyrdxlP-dep_de-COase"/>
</dbReference>
<accession>A0A9P8RTF9</accession>
<dbReference type="GO" id="GO:0019752">
    <property type="term" value="P:carboxylic acid metabolic process"/>
    <property type="evidence" value="ECO:0007669"/>
    <property type="project" value="InterPro"/>
</dbReference>
<dbReference type="Gene3D" id="3.40.640.10">
    <property type="entry name" value="Type I PLP-dependent aspartate aminotransferase-like (Major domain)"/>
    <property type="match status" value="1"/>
</dbReference>
<dbReference type="FunFam" id="3.40.640.10:FF:000020">
    <property type="entry name" value="sphingosine-1-phosphate lyase 1"/>
    <property type="match status" value="1"/>
</dbReference>
<dbReference type="InterPro" id="IPR005996">
    <property type="entry name" value="Ribosomal_uL30_bac-type"/>
</dbReference>
<dbReference type="Proteomes" id="UP000750711">
    <property type="component" value="Unassembled WGS sequence"/>
</dbReference>
<keyword evidence="13" id="KW-0443">Lipid metabolism</keyword>
<dbReference type="InterPro" id="IPR016082">
    <property type="entry name" value="Ribosomal_uL30_ferredoxin-like"/>
</dbReference>
<evidence type="ECO:0000256" key="4">
    <source>
        <dbReference type="ARBA" id="ARBA00004760"/>
    </source>
</evidence>
<comment type="similarity">
    <text evidence="20">Belongs to the group II decarboxylase family. Sphingosine-1-phosphate lyase subfamily.</text>
</comment>
<evidence type="ECO:0000256" key="6">
    <source>
        <dbReference type="ARBA" id="ARBA00007594"/>
    </source>
</evidence>
<dbReference type="InterPro" id="IPR015422">
    <property type="entry name" value="PyrdxlP-dep_Trfase_small"/>
</dbReference>
<evidence type="ECO:0000256" key="2">
    <source>
        <dbReference type="ARBA" id="ARBA00004173"/>
    </source>
</evidence>
<keyword evidence="7" id="KW-0812">Transmembrane</keyword>
<dbReference type="InterPro" id="IPR050477">
    <property type="entry name" value="GrpII_AminoAcid_Decarb"/>
</dbReference>
<keyword evidence="11" id="KW-0689">Ribosomal protein</keyword>
<evidence type="ECO:0000256" key="23">
    <source>
        <dbReference type="PIRSR" id="PIRSR602129-50"/>
    </source>
</evidence>
<evidence type="ECO:0000256" key="9">
    <source>
        <dbReference type="ARBA" id="ARBA00022898"/>
    </source>
</evidence>
<evidence type="ECO:0000256" key="19">
    <source>
        <dbReference type="ARBA" id="ARBA00037226"/>
    </source>
</evidence>
<reference evidence="25" key="1">
    <citation type="submission" date="2021-03" db="EMBL/GenBank/DDBJ databases">
        <title>Comparative genomics and phylogenomic investigation of the class Geoglossomycetes provide insights into ecological specialization and systematics.</title>
        <authorList>
            <person name="Melie T."/>
            <person name="Pirro S."/>
            <person name="Miller A.N."/>
            <person name="Quandt A."/>
        </authorList>
    </citation>
    <scope>NUCLEOTIDE SEQUENCE</scope>
    <source>
        <strain evidence="25">CAQ_001_2017</strain>
    </source>
</reference>
<dbReference type="GO" id="GO:0030170">
    <property type="term" value="F:pyridoxal phosphate binding"/>
    <property type="evidence" value="ECO:0007669"/>
    <property type="project" value="InterPro"/>
</dbReference>
<evidence type="ECO:0000256" key="5">
    <source>
        <dbReference type="ARBA" id="ARBA00004991"/>
    </source>
</evidence>
<comment type="similarity">
    <text evidence="6">Belongs to the universal ribosomal protein uL30 family.</text>
</comment>
<dbReference type="EC" id="4.1.2.27" evidence="21"/>
<gene>
    <name evidence="25" type="ORF">GP486_000643</name>
</gene>
<evidence type="ECO:0000256" key="13">
    <source>
        <dbReference type="ARBA" id="ARBA00023098"/>
    </source>
</evidence>
<keyword evidence="26" id="KW-1185">Reference proteome</keyword>
<proteinExistence type="inferred from homology"/>
<dbReference type="Gene3D" id="3.30.1390.20">
    <property type="entry name" value="Ribosomal protein L30, ferredoxin-like fold domain"/>
    <property type="match status" value="1"/>
</dbReference>
<dbReference type="NCBIfam" id="TIGR01308">
    <property type="entry name" value="rpmD_bact"/>
    <property type="match status" value="1"/>
</dbReference>
<evidence type="ECO:0000256" key="18">
    <source>
        <dbReference type="ARBA" id="ARBA00035281"/>
    </source>
</evidence>
<evidence type="ECO:0000256" key="15">
    <source>
        <dbReference type="ARBA" id="ARBA00023136"/>
    </source>
</evidence>
<evidence type="ECO:0000256" key="22">
    <source>
        <dbReference type="ARBA" id="ARBA00042568"/>
    </source>
</evidence>
<evidence type="ECO:0000256" key="1">
    <source>
        <dbReference type="ARBA" id="ARBA00001933"/>
    </source>
</evidence>
<evidence type="ECO:0000256" key="11">
    <source>
        <dbReference type="ARBA" id="ARBA00022980"/>
    </source>
</evidence>
<evidence type="ECO:0000256" key="10">
    <source>
        <dbReference type="ARBA" id="ARBA00022919"/>
    </source>
</evidence>
<evidence type="ECO:0000256" key="3">
    <source>
        <dbReference type="ARBA" id="ARBA00004389"/>
    </source>
</evidence>
<dbReference type="InterPro" id="IPR015421">
    <property type="entry name" value="PyrdxlP-dep_Trfase_major"/>
</dbReference>
<evidence type="ECO:0000256" key="8">
    <source>
        <dbReference type="ARBA" id="ARBA00022824"/>
    </source>
</evidence>
<feature type="modified residue" description="N6-(pyridoxal phosphate)lysine" evidence="23">
    <location>
        <position position="399"/>
    </location>
</feature>
<protein>
    <recommendedName>
        <fullName evidence="18">Large ribosomal subunit protein uL30m</fullName>
        <ecNumber evidence="21">4.1.2.27</ecNumber>
    </recommendedName>
    <alternativeName>
        <fullName evidence="22">Sphingosine-1-phosphate aldolase</fullName>
    </alternativeName>
</protein>
<comment type="function">
    <text evidence="19">Component of the mitochondrial ribosome (mitoribosome), a dedicated translation machinery responsible for the synthesis of mitochondrial genome-encoded proteins, including at least some of the essential transmembrane subunits of the mitochondrial respiratory chain. The mitoribosomes are attached to the mitochondrial inner membrane and translation products are cotranslationally integrated into the membrane.</text>
</comment>
<dbReference type="FunFam" id="3.30.1390.20:FF:000010">
    <property type="entry name" value="Large subunit ribosomal protein L30"/>
    <property type="match status" value="1"/>
</dbReference>
<comment type="cofactor">
    <cofactor evidence="1 23">
        <name>pyridoxal 5'-phosphate</name>
        <dbReference type="ChEBI" id="CHEBI:597326"/>
    </cofactor>
</comment>
<feature type="domain" description="Large ribosomal subunit protein uL30-like ferredoxin-like fold" evidence="24">
    <location>
        <begin position="4"/>
        <end position="54"/>
    </location>
</feature>
<evidence type="ECO:0000256" key="20">
    <source>
        <dbReference type="ARBA" id="ARBA00038302"/>
    </source>
</evidence>
<keyword evidence="16" id="KW-0456">Lyase</keyword>
<sequence length="611" mass="66620">MPFFKITLRRSAIGLPQKTRGVLAALGLRKRMRTVFHPVSTEVAGQIMKVKELVAVQEVGEALTRQEMRKLRRPDPGIRNIIFFLFLLRWTKRAFLKLKGRGIIGTVIDTYVAARHTLYGLFLRAPGVRTRVQKQVSEAISKLEAKLIPQGPDVTRYLSLPKEGWSEEQVKAELMKLGEMEHTRWEDGRVSGAVYHGGKDLTRLQTEAFGFFTVTNPIHPDVFPGVRKMEAEVVAMVLAMFNAPPEAAGVSTSGGTESILMACLSARQKAYVERGVREPEIILPETAHPAFRKAASYFGIHIHLVATPAPSYKVHIPSVSRLINSNTILLVGSAPNFPHGIIDDIAALSRLAIRKNVPLHVDCCLGSFLMPFLEKAGFVAEMFDFRLRGVTSISCDTHKYGFAPKGNSVLLYRTKQLRAYQYFISPDWSGGVYASPSIAGSRPGALIAGCWASLMSQGEAGYVSACHQIVGTAKKIEFAIRKQPALSSNLSIIGNPLVSVIAFTSSTINVYDIADAMIAKGWHLNALQSPPAIHVAVTLPIVAAADKLIGDLIEVVEAEMEKERVRVVEGRGKKGVALGETAALYGVAGSLPNKSVVVELAGGFLDTLYKA</sequence>
<comment type="pathway">
    <text evidence="5">Sphingolipid metabolism.</text>
</comment>
<keyword evidence="9 23" id="KW-0663">Pyridoxal phosphate</keyword>
<evidence type="ECO:0000313" key="25">
    <source>
        <dbReference type="EMBL" id="KAH0565951.1"/>
    </source>
</evidence>
<dbReference type="FunFam" id="6.10.140.2150:FF:000002">
    <property type="entry name" value="Sphinganine-1-phosphate aldolase Bst1"/>
    <property type="match status" value="1"/>
</dbReference>
<keyword evidence="8" id="KW-0256">Endoplasmic reticulum</keyword>
<dbReference type="PANTHER" id="PTHR42735:SF6">
    <property type="entry name" value="SPHINGOSINE-1-PHOSPHATE LYASE 1"/>
    <property type="match status" value="1"/>
</dbReference>
<dbReference type="GO" id="GO:0006412">
    <property type="term" value="P:translation"/>
    <property type="evidence" value="ECO:0007669"/>
    <property type="project" value="InterPro"/>
</dbReference>
<dbReference type="InterPro" id="IPR036919">
    <property type="entry name" value="Ribo_uL30_ferredoxin-like_sf"/>
</dbReference>
<comment type="pathway">
    <text evidence="4">Lipid metabolism; sphingolipid metabolism.</text>
</comment>
<organism evidence="25 26">
    <name type="scientific">Trichoglossum hirsutum</name>
    <dbReference type="NCBI Taxonomy" id="265104"/>
    <lineage>
        <taxon>Eukaryota</taxon>
        <taxon>Fungi</taxon>
        <taxon>Dikarya</taxon>
        <taxon>Ascomycota</taxon>
        <taxon>Pezizomycotina</taxon>
        <taxon>Geoglossomycetes</taxon>
        <taxon>Geoglossales</taxon>
        <taxon>Geoglossaceae</taxon>
        <taxon>Trichoglossum</taxon>
    </lineage>
</organism>
<dbReference type="GO" id="GO:0005739">
    <property type="term" value="C:mitochondrion"/>
    <property type="evidence" value="ECO:0007669"/>
    <property type="project" value="UniProtKB-SubCell"/>
</dbReference>
<dbReference type="GO" id="GO:0015934">
    <property type="term" value="C:large ribosomal subunit"/>
    <property type="evidence" value="ECO:0007669"/>
    <property type="project" value="InterPro"/>
</dbReference>
<dbReference type="AlphaFoldDB" id="A0A9P8RTF9"/>
<dbReference type="GO" id="GO:0008117">
    <property type="term" value="F:sphinganine-1-phosphate aldolase activity"/>
    <property type="evidence" value="ECO:0007669"/>
    <property type="project" value="UniProtKB-EC"/>
</dbReference>
<dbReference type="Gene3D" id="3.90.1150.10">
    <property type="entry name" value="Aspartate Aminotransferase, domain 1"/>
    <property type="match status" value="1"/>
</dbReference>
<evidence type="ECO:0000256" key="14">
    <source>
        <dbReference type="ARBA" id="ARBA00023128"/>
    </source>
</evidence>
<evidence type="ECO:0000256" key="16">
    <source>
        <dbReference type="ARBA" id="ARBA00023239"/>
    </source>
</evidence>
<dbReference type="CDD" id="cd01658">
    <property type="entry name" value="Ribosomal_L30"/>
    <property type="match status" value="1"/>
</dbReference>
<dbReference type="InterPro" id="IPR015424">
    <property type="entry name" value="PyrdxlP-dep_Trfase"/>
</dbReference>
<evidence type="ECO:0000256" key="17">
    <source>
        <dbReference type="ARBA" id="ARBA00023274"/>
    </source>
</evidence>
<dbReference type="SUPFAM" id="SSF55129">
    <property type="entry name" value="Ribosomal protein L30p/L7e"/>
    <property type="match status" value="1"/>
</dbReference>
<keyword evidence="10" id="KW-0746">Sphingolipid metabolism</keyword>
<dbReference type="SUPFAM" id="SSF53383">
    <property type="entry name" value="PLP-dependent transferases"/>
    <property type="match status" value="1"/>
</dbReference>
<comment type="caution">
    <text evidence="25">The sequence shown here is derived from an EMBL/GenBank/DDBJ whole genome shotgun (WGS) entry which is preliminary data.</text>
</comment>
<keyword evidence="15" id="KW-0472">Membrane</keyword>